<protein>
    <submittedName>
        <fullName evidence="8">Response regulator receiver domain protein</fullName>
    </submittedName>
</protein>
<dbReference type="SUPFAM" id="SSF52172">
    <property type="entry name" value="CheY-like"/>
    <property type="match status" value="1"/>
</dbReference>
<dbReference type="PROSITE" id="PS50043">
    <property type="entry name" value="HTH_LUXR_2"/>
    <property type="match status" value="1"/>
</dbReference>
<sequence length="206" mass="24035">MMKILLIDDHKLIKIGIKVLLEDNEEFSVIDDCSSKKEFLEKITNDSYDLFICDISLPDGTGYDILEVIKEKNINTKVIILSMHEDKSYMKKAFKLGASGYVTKSTAHEEILHAIDKVMFKNDIYLNEKYATIFYELFKEDKEIELSEREKEVGRYIVEGYTLTDIGEKLFLSVKTVDTYKKRLMEKTNTKKRSELVEYLKSNLIL</sequence>
<feature type="domain" description="HTH luxR-type" evidence="6">
    <location>
        <begin position="139"/>
        <end position="204"/>
    </location>
</feature>
<comment type="caution">
    <text evidence="8">The sequence shown here is derived from an EMBL/GenBank/DDBJ whole genome shotgun (WGS) entry which is preliminary data.</text>
</comment>
<evidence type="ECO:0000259" key="6">
    <source>
        <dbReference type="PROSITE" id="PS50043"/>
    </source>
</evidence>
<dbReference type="Gene3D" id="3.40.50.2300">
    <property type="match status" value="1"/>
</dbReference>
<dbReference type="PATRIC" id="fig|1379.3.peg.1051"/>
<reference evidence="9" key="1">
    <citation type="submission" date="2016-01" db="EMBL/GenBank/DDBJ databases">
        <authorList>
            <person name="Mitreva M."/>
            <person name="Pepin K.H."/>
            <person name="Mihindukulasuriya K.A."/>
            <person name="Fulton R."/>
            <person name="Fronick C."/>
            <person name="O'Laughlin M."/>
            <person name="Miner T."/>
            <person name="Herter B."/>
            <person name="Rosa B.A."/>
            <person name="Cordes M."/>
            <person name="Tomlinson C."/>
            <person name="Wollam A."/>
            <person name="Palsikar V.B."/>
            <person name="Mardis E.R."/>
            <person name="Wilson R.K."/>
        </authorList>
    </citation>
    <scope>NUCLEOTIDE SEQUENCE [LARGE SCALE GENOMIC DNA]</scope>
    <source>
        <strain evidence="9">DNF01167</strain>
    </source>
</reference>
<dbReference type="InterPro" id="IPR000792">
    <property type="entry name" value="Tscrpt_reg_LuxR_C"/>
</dbReference>
<dbReference type="InterPro" id="IPR039420">
    <property type="entry name" value="WalR-like"/>
</dbReference>
<evidence type="ECO:0000256" key="4">
    <source>
        <dbReference type="ARBA" id="ARBA00023163"/>
    </source>
</evidence>
<dbReference type="Pfam" id="PF00196">
    <property type="entry name" value="GerE"/>
    <property type="match status" value="1"/>
</dbReference>
<dbReference type="SMART" id="SM00421">
    <property type="entry name" value="HTH_LUXR"/>
    <property type="match status" value="1"/>
</dbReference>
<keyword evidence="1 5" id="KW-0597">Phosphoprotein</keyword>
<dbReference type="CDD" id="cd06170">
    <property type="entry name" value="LuxR_C_like"/>
    <property type="match status" value="1"/>
</dbReference>
<evidence type="ECO:0000313" key="9">
    <source>
        <dbReference type="Proteomes" id="UP000070355"/>
    </source>
</evidence>
<dbReference type="GO" id="GO:0003677">
    <property type="term" value="F:DNA binding"/>
    <property type="evidence" value="ECO:0007669"/>
    <property type="project" value="UniProtKB-KW"/>
</dbReference>
<dbReference type="SUPFAM" id="SSF46894">
    <property type="entry name" value="C-terminal effector domain of the bipartite response regulators"/>
    <property type="match status" value="1"/>
</dbReference>
<dbReference type="Pfam" id="PF00072">
    <property type="entry name" value="Response_reg"/>
    <property type="match status" value="1"/>
</dbReference>
<dbReference type="InterPro" id="IPR001789">
    <property type="entry name" value="Sig_transdc_resp-reg_receiver"/>
</dbReference>
<feature type="modified residue" description="4-aspartylphosphate" evidence="5">
    <location>
        <position position="54"/>
    </location>
</feature>
<evidence type="ECO:0000313" key="8">
    <source>
        <dbReference type="EMBL" id="KXB59561.1"/>
    </source>
</evidence>
<dbReference type="SMART" id="SM00448">
    <property type="entry name" value="REC"/>
    <property type="match status" value="1"/>
</dbReference>
<keyword evidence="4" id="KW-0804">Transcription</keyword>
<proteinExistence type="predicted"/>
<dbReference type="GO" id="GO:0006355">
    <property type="term" value="P:regulation of DNA-templated transcription"/>
    <property type="evidence" value="ECO:0007669"/>
    <property type="project" value="InterPro"/>
</dbReference>
<accession>A0A133ZVU5</accession>
<dbReference type="STRING" id="1379.HMPREF3186_01066"/>
<evidence type="ECO:0000256" key="2">
    <source>
        <dbReference type="ARBA" id="ARBA00023015"/>
    </source>
</evidence>
<dbReference type="InterPro" id="IPR058245">
    <property type="entry name" value="NreC/VraR/RcsB-like_REC"/>
</dbReference>
<dbReference type="PANTHER" id="PTHR43214">
    <property type="entry name" value="TWO-COMPONENT RESPONSE REGULATOR"/>
    <property type="match status" value="1"/>
</dbReference>
<evidence type="ECO:0000256" key="5">
    <source>
        <dbReference type="PROSITE-ProRule" id="PRU00169"/>
    </source>
</evidence>
<evidence type="ECO:0000256" key="1">
    <source>
        <dbReference type="ARBA" id="ARBA00022553"/>
    </source>
</evidence>
<dbReference type="InterPro" id="IPR016032">
    <property type="entry name" value="Sig_transdc_resp-reg_C-effctor"/>
</dbReference>
<dbReference type="InterPro" id="IPR011006">
    <property type="entry name" value="CheY-like_superfamily"/>
</dbReference>
<name>A0A133ZVU5_9BACL</name>
<feature type="domain" description="Response regulatory" evidence="7">
    <location>
        <begin position="3"/>
        <end position="119"/>
    </location>
</feature>
<dbReference type="PRINTS" id="PR00038">
    <property type="entry name" value="HTHLUXR"/>
</dbReference>
<dbReference type="EMBL" id="LSDC01000070">
    <property type="protein sequence ID" value="KXB59561.1"/>
    <property type="molecule type" value="Genomic_DNA"/>
</dbReference>
<keyword evidence="2" id="KW-0805">Transcription regulation</keyword>
<dbReference type="CDD" id="cd17535">
    <property type="entry name" value="REC_NarL-like"/>
    <property type="match status" value="1"/>
</dbReference>
<dbReference type="AlphaFoldDB" id="A0A133ZVU5"/>
<evidence type="ECO:0000259" key="7">
    <source>
        <dbReference type="PROSITE" id="PS50110"/>
    </source>
</evidence>
<evidence type="ECO:0000256" key="3">
    <source>
        <dbReference type="ARBA" id="ARBA00023125"/>
    </source>
</evidence>
<keyword evidence="3" id="KW-0238">DNA-binding</keyword>
<organism evidence="8 9">
    <name type="scientific">Gemella haemolysans</name>
    <dbReference type="NCBI Taxonomy" id="1379"/>
    <lineage>
        <taxon>Bacteria</taxon>
        <taxon>Bacillati</taxon>
        <taxon>Bacillota</taxon>
        <taxon>Bacilli</taxon>
        <taxon>Bacillales</taxon>
        <taxon>Gemellaceae</taxon>
        <taxon>Gemella</taxon>
    </lineage>
</organism>
<dbReference type="GO" id="GO:0000160">
    <property type="term" value="P:phosphorelay signal transduction system"/>
    <property type="evidence" value="ECO:0007669"/>
    <property type="project" value="InterPro"/>
</dbReference>
<dbReference type="PROSITE" id="PS50110">
    <property type="entry name" value="RESPONSE_REGULATORY"/>
    <property type="match status" value="1"/>
</dbReference>
<gene>
    <name evidence="8" type="ORF">HMPREF3186_01066</name>
</gene>
<dbReference type="Proteomes" id="UP000070355">
    <property type="component" value="Unassembled WGS sequence"/>
</dbReference>
<dbReference type="PANTHER" id="PTHR43214:SF41">
    <property type="entry name" value="NITRATE_NITRITE RESPONSE REGULATOR PROTEIN NARP"/>
    <property type="match status" value="1"/>
</dbReference>